<protein>
    <submittedName>
        <fullName evidence="1">Uncharacterized protein</fullName>
    </submittedName>
</protein>
<sequence>MPFRVDIATNANDLIYGLAEPRSLYSLPGNPFHNRGMIYIDQFAVLPFERPPYGTKIMDNQLIARYQLDAKYGSALHSNTNEAVRRKCKGGIKFGIECGKNIHFVLDGLEYREVCEKSGFRNNGIDVDEGISRSVTGAELRWVYRNKITQGVLGQVQFWFNGNRCQAPWETDNTIRTLFQIYRPTQDEMRD</sequence>
<organism evidence="1 2">
    <name type="scientific">Chitinimonas arctica</name>
    <dbReference type="NCBI Taxonomy" id="2594795"/>
    <lineage>
        <taxon>Bacteria</taxon>
        <taxon>Pseudomonadati</taxon>
        <taxon>Pseudomonadota</taxon>
        <taxon>Betaproteobacteria</taxon>
        <taxon>Neisseriales</taxon>
        <taxon>Chitinibacteraceae</taxon>
        <taxon>Chitinimonas</taxon>
    </lineage>
</organism>
<dbReference type="AlphaFoldDB" id="A0A516SAU6"/>
<dbReference type="RefSeq" id="WP_143856198.1">
    <property type="nucleotide sequence ID" value="NZ_CP041730.1"/>
</dbReference>
<accession>A0A516SAU6</accession>
<evidence type="ECO:0000313" key="1">
    <source>
        <dbReference type="EMBL" id="QDQ25273.1"/>
    </source>
</evidence>
<gene>
    <name evidence="1" type="ORF">FNU76_02290</name>
</gene>
<dbReference type="Proteomes" id="UP000317550">
    <property type="component" value="Chromosome"/>
</dbReference>
<name>A0A516SAU6_9NEIS</name>
<dbReference type="KEGG" id="cari:FNU76_02290"/>
<proteinExistence type="predicted"/>
<dbReference type="EMBL" id="CP041730">
    <property type="protein sequence ID" value="QDQ25273.1"/>
    <property type="molecule type" value="Genomic_DNA"/>
</dbReference>
<reference evidence="2" key="1">
    <citation type="submission" date="2019-07" db="EMBL/GenBank/DDBJ databases">
        <title>Chitinimonas sp. nov., isolated from Ny-Alesund, arctica soil.</title>
        <authorList>
            <person name="Xu Q."/>
            <person name="Peng F."/>
        </authorList>
    </citation>
    <scope>NUCLEOTIDE SEQUENCE [LARGE SCALE GENOMIC DNA]</scope>
    <source>
        <strain evidence="2">R3-44</strain>
    </source>
</reference>
<keyword evidence="2" id="KW-1185">Reference proteome</keyword>
<evidence type="ECO:0000313" key="2">
    <source>
        <dbReference type="Proteomes" id="UP000317550"/>
    </source>
</evidence>
<dbReference type="OrthoDB" id="8451383at2"/>